<reference evidence="2" key="1">
    <citation type="submission" date="2023-08" db="EMBL/GenBank/DDBJ databases">
        <title>A de novo genome assembly of Solanum verrucosum Schlechtendal, a Mexican diploid species geographically isolated from the other diploid A-genome species in potato relatives.</title>
        <authorList>
            <person name="Hosaka K."/>
        </authorList>
    </citation>
    <scope>NUCLEOTIDE SEQUENCE</scope>
    <source>
        <tissue evidence="2">Young leaves</tissue>
    </source>
</reference>
<proteinExistence type="predicted"/>
<keyword evidence="3" id="KW-1185">Reference proteome</keyword>
<name>A0AAF0QVS6_SOLVR</name>
<evidence type="ECO:0000256" key="1">
    <source>
        <dbReference type="SAM" id="Phobius"/>
    </source>
</evidence>
<keyword evidence="1" id="KW-0812">Transmembrane</keyword>
<protein>
    <submittedName>
        <fullName evidence="2">Uncharacterized protein</fullName>
    </submittedName>
</protein>
<keyword evidence="1" id="KW-1133">Transmembrane helix</keyword>
<feature type="transmembrane region" description="Helical" evidence="1">
    <location>
        <begin position="36"/>
        <end position="59"/>
    </location>
</feature>
<organism evidence="2 3">
    <name type="scientific">Solanum verrucosum</name>
    <dbReference type="NCBI Taxonomy" id="315347"/>
    <lineage>
        <taxon>Eukaryota</taxon>
        <taxon>Viridiplantae</taxon>
        <taxon>Streptophyta</taxon>
        <taxon>Embryophyta</taxon>
        <taxon>Tracheophyta</taxon>
        <taxon>Spermatophyta</taxon>
        <taxon>Magnoliopsida</taxon>
        <taxon>eudicotyledons</taxon>
        <taxon>Gunneridae</taxon>
        <taxon>Pentapetalae</taxon>
        <taxon>asterids</taxon>
        <taxon>lamiids</taxon>
        <taxon>Solanales</taxon>
        <taxon>Solanaceae</taxon>
        <taxon>Solanoideae</taxon>
        <taxon>Solaneae</taxon>
        <taxon>Solanum</taxon>
    </lineage>
</organism>
<sequence>MSCYRPKIKNPRDQVQILGDETLFFFNDQVGDSPFAIIHCRIVPAFSIVVLWVIGWHGTASRNSSAMRRLFPLFADLILFFRAQHTGTKGEVRPFGDSPSGLGDPQAFIYSFFQPFRSFLQRSVHPLLKTSNT</sequence>
<keyword evidence="1" id="KW-0472">Membrane</keyword>
<evidence type="ECO:0000313" key="3">
    <source>
        <dbReference type="Proteomes" id="UP001234989"/>
    </source>
</evidence>
<dbReference type="EMBL" id="CP133616">
    <property type="protein sequence ID" value="WMV30163.1"/>
    <property type="molecule type" value="Genomic_DNA"/>
</dbReference>
<dbReference type="AlphaFoldDB" id="A0AAF0QVS6"/>
<dbReference type="Proteomes" id="UP001234989">
    <property type="component" value="Chromosome 5"/>
</dbReference>
<gene>
    <name evidence="2" type="ORF">MTR67_023548</name>
</gene>
<accession>A0AAF0QVS6</accession>
<evidence type="ECO:0000313" key="2">
    <source>
        <dbReference type="EMBL" id="WMV30163.1"/>
    </source>
</evidence>